<proteinExistence type="predicted"/>
<protein>
    <submittedName>
        <fullName evidence="1">Uncharacterized protein</fullName>
    </submittedName>
</protein>
<reference evidence="1" key="1">
    <citation type="submission" date="2022-03" db="EMBL/GenBank/DDBJ databases">
        <authorList>
            <person name="Alioto T."/>
            <person name="Alioto T."/>
            <person name="Gomez Garrido J."/>
        </authorList>
    </citation>
    <scope>NUCLEOTIDE SEQUENCE</scope>
</reference>
<dbReference type="AlphaFoldDB" id="A0AAD1W6X5"/>
<dbReference type="EMBL" id="OW240916">
    <property type="protein sequence ID" value="CAH2296336.1"/>
    <property type="molecule type" value="Genomic_DNA"/>
</dbReference>
<sequence>MLGNIDHHLEFPTLTLTELSMQTWQHSVSRLYSASLVARIRERRLLAALIGEPVVHGNCPSSDLQGEKSCSTVNANRPEDLAGAGLVAANKRAPPVRALRLTAAAARALAVGTPPSPCYLAL</sequence>
<evidence type="ECO:0000313" key="1">
    <source>
        <dbReference type="EMBL" id="CAH2296336.1"/>
    </source>
</evidence>
<keyword evidence="2" id="KW-1185">Reference proteome</keyword>
<name>A0AAD1W6X5_PELCU</name>
<accession>A0AAD1W6X5</accession>
<evidence type="ECO:0000313" key="2">
    <source>
        <dbReference type="Proteomes" id="UP001295444"/>
    </source>
</evidence>
<organism evidence="1 2">
    <name type="scientific">Pelobates cultripes</name>
    <name type="common">Western spadefoot toad</name>
    <dbReference type="NCBI Taxonomy" id="61616"/>
    <lineage>
        <taxon>Eukaryota</taxon>
        <taxon>Metazoa</taxon>
        <taxon>Chordata</taxon>
        <taxon>Craniata</taxon>
        <taxon>Vertebrata</taxon>
        <taxon>Euteleostomi</taxon>
        <taxon>Amphibia</taxon>
        <taxon>Batrachia</taxon>
        <taxon>Anura</taxon>
        <taxon>Pelobatoidea</taxon>
        <taxon>Pelobatidae</taxon>
        <taxon>Pelobates</taxon>
    </lineage>
</organism>
<dbReference type="Proteomes" id="UP001295444">
    <property type="component" value="Chromosome 05"/>
</dbReference>
<gene>
    <name evidence="1" type="ORF">PECUL_23A002872</name>
</gene>